<proteinExistence type="predicted"/>
<protein>
    <submittedName>
        <fullName evidence="1">Uncharacterized protein</fullName>
    </submittedName>
</protein>
<dbReference type="EMBL" id="CAKOFQ010007493">
    <property type="protein sequence ID" value="CAH2002395.1"/>
    <property type="molecule type" value="Genomic_DNA"/>
</dbReference>
<evidence type="ECO:0000313" key="1">
    <source>
        <dbReference type="EMBL" id="CAH2002395.1"/>
    </source>
</evidence>
<name>A0A9P0Q1M0_ACAOB</name>
<comment type="caution">
    <text evidence="1">The sequence shown here is derived from an EMBL/GenBank/DDBJ whole genome shotgun (WGS) entry which is preliminary data.</text>
</comment>
<sequence>MYFNRACDNWLARNPGQTITIYEIQELIKTSVPAAATIENIQSVFGVSGTSPLNENILPDSEFSGSYVTGRPMLTSPVGDNSSACDVSTVSVPSTSDATIVEEVPIPDHHTITETHSPAPQCLSVNTDQITTTIPFLARSLRTECESPSLFDETFNSVFEPELRENLKTPENVNSTEANVPPSLHNLNLYSSLSATFEELRPFPKAAPLLENRSPEKLNLLDMRNKRETYKKKKQIQTT</sequence>
<organism evidence="1 2">
    <name type="scientific">Acanthoscelides obtectus</name>
    <name type="common">Bean weevil</name>
    <name type="synonym">Bruchus obtectus</name>
    <dbReference type="NCBI Taxonomy" id="200917"/>
    <lineage>
        <taxon>Eukaryota</taxon>
        <taxon>Metazoa</taxon>
        <taxon>Ecdysozoa</taxon>
        <taxon>Arthropoda</taxon>
        <taxon>Hexapoda</taxon>
        <taxon>Insecta</taxon>
        <taxon>Pterygota</taxon>
        <taxon>Neoptera</taxon>
        <taxon>Endopterygota</taxon>
        <taxon>Coleoptera</taxon>
        <taxon>Polyphaga</taxon>
        <taxon>Cucujiformia</taxon>
        <taxon>Chrysomeloidea</taxon>
        <taxon>Chrysomelidae</taxon>
        <taxon>Bruchinae</taxon>
        <taxon>Bruchini</taxon>
        <taxon>Acanthoscelides</taxon>
    </lineage>
</organism>
<evidence type="ECO:0000313" key="2">
    <source>
        <dbReference type="Proteomes" id="UP001152888"/>
    </source>
</evidence>
<dbReference type="Proteomes" id="UP001152888">
    <property type="component" value="Unassembled WGS sequence"/>
</dbReference>
<reference evidence="1" key="1">
    <citation type="submission" date="2022-03" db="EMBL/GenBank/DDBJ databases">
        <authorList>
            <person name="Sayadi A."/>
        </authorList>
    </citation>
    <scope>NUCLEOTIDE SEQUENCE</scope>
</reference>
<dbReference type="OrthoDB" id="4327074at2759"/>
<keyword evidence="2" id="KW-1185">Reference proteome</keyword>
<gene>
    <name evidence="1" type="ORF">ACAOBT_LOCUS26767</name>
</gene>
<dbReference type="AlphaFoldDB" id="A0A9P0Q1M0"/>
<accession>A0A9P0Q1M0</accession>